<gene>
    <name evidence="3" type="primary">LOC115634033</name>
</gene>
<evidence type="ECO:0000313" key="3">
    <source>
        <dbReference type="RefSeq" id="XP_030387434.1"/>
    </source>
</evidence>
<sequence length="213" mass="23829">MLHDNEERPQIHIKHSCVADEHTMDKSDACSMSSLSSESDLSLAFERDLNEPTDYDELPAFEIRAFSPQARTPSPIDNDLFGADVETPKQQKVHRQQGSPGRENNPEFVALHEINAKISPPSDSTEDSMVAFSRSNSLETIFEGIVLHTPPREKVNNGTPRCTPNRNRANILEMVAINRIQGGKEDQFPTGRVISPRKESAQDHDQNQQGELT</sequence>
<dbReference type="RefSeq" id="XP_030387434.1">
    <property type="nucleotide sequence ID" value="XM_030531574.1"/>
</dbReference>
<proteinExistence type="predicted"/>
<feature type="compositionally biased region" description="Basic and acidic residues" evidence="1">
    <location>
        <begin position="196"/>
        <end position="206"/>
    </location>
</feature>
<dbReference type="OrthoDB" id="8010101at2759"/>
<evidence type="ECO:0000313" key="2">
    <source>
        <dbReference type="Proteomes" id="UP000504634"/>
    </source>
</evidence>
<evidence type="ECO:0000256" key="1">
    <source>
        <dbReference type="SAM" id="MobiDB-lite"/>
    </source>
</evidence>
<reference evidence="3" key="1">
    <citation type="submission" date="2025-08" db="UniProtKB">
        <authorList>
            <consortium name="RefSeq"/>
        </authorList>
    </citation>
    <scope>IDENTIFICATION</scope>
    <source>
        <strain evidence="3">11010-0011.00</strain>
        <tissue evidence="3">Whole body</tissue>
    </source>
</reference>
<keyword evidence="2" id="KW-1185">Reference proteome</keyword>
<dbReference type="GeneID" id="115634033"/>
<protein>
    <submittedName>
        <fullName evidence="3">Uncharacterized protein LOC115634033</fullName>
    </submittedName>
</protein>
<organism evidence="2 3">
    <name type="scientific">Drosophila lebanonensis</name>
    <name type="common">Fruit fly</name>
    <name type="synonym">Scaptodrosophila lebanonensis</name>
    <dbReference type="NCBI Taxonomy" id="7225"/>
    <lineage>
        <taxon>Eukaryota</taxon>
        <taxon>Metazoa</taxon>
        <taxon>Ecdysozoa</taxon>
        <taxon>Arthropoda</taxon>
        <taxon>Hexapoda</taxon>
        <taxon>Insecta</taxon>
        <taxon>Pterygota</taxon>
        <taxon>Neoptera</taxon>
        <taxon>Endopterygota</taxon>
        <taxon>Diptera</taxon>
        <taxon>Brachycera</taxon>
        <taxon>Muscomorpha</taxon>
        <taxon>Ephydroidea</taxon>
        <taxon>Drosophilidae</taxon>
        <taxon>Scaptodrosophila</taxon>
    </lineage>
</organism>
<dbReference type="AlphaFoldDB" id="A0A6J2UG69"/>
<accession>A0A6J2UG69</accession>
<feature type="region of interest" description="Disordered" evidence="1">
    <location>
        <begin position="180"/>
        <end position="213"/>
    </location>
</feature>
<name>A0A6J2UG69_DROLE</name>
<dbReference type="Proteomes" id="UP000504634">
    <property type="component" value="Unplaced"/>
</dbReference>